<evidence type="ECO:0000256" key="1">
    <source>
        <dbReference type="ARBA" id="ARBA00023002"/>
    </source>
</evidence>
<evidence type="ECO:0000259" key="3">
    <source>
        <dbReference type="Pfam" id="PF00389"/>
    </source>
</evidence>
<dbReference type="PANTHER" id="PTHR10996:SF178">
    <property type="entry name" value="2-HYDROXYACID DEHYDROGENASE YGL185C-RELATED"/>
    <property type="match status" value="1"/>
</dbReference>
<name>A0A9R1WPX8_LACSA</name>
<sequence length="163" mass="18237">MEAIGVLMTYPMSSYLEQELDKRFNLFRLWNLPQKNDFFKENFGSIRDVVGNANAGADRELIDSLPALGIVSNFSVGLEKVDLGHCKQKGIRVTNTPDVLTDDVADLAIGLMLATLREICECDRYVRAGLWKKGDLSNPSISCNLKNLFATSRDNLILRSLRP</sequence>
<evidence type="ECO:0000313" key="4">
    <source>
        <dbReference type="EMBL" id="KAJ0226496.1"/>
    </source>
</evidence>
<dbReference type="Proteomes" id="UP000235145">
    <property type="component" value="Unassembled WGS sequence"/>
</dbReference>
<evidence type="ECO:0000313" key="5">
    <source>
        <dbReference type="Proteomes" id="UP000235145"/>
    </source>
</evidence>
<dbReference type="PANTHER" id="PTHR10996">
    <property type="entry name" value="2-HYDROXYACID DEHYDROGENASE-RELATED"/>
    <property type="match status" value="1"/>
</dbReference>
<reference evidence="4 5" key="1">
    <citation type="journal article" date="2017" name="Nat. Commun.">
        <title>Genome assembly with in vitro proximity ligation data and whole-genome triplication in lettuce.</title>
        <authorList>
            <person name="Reyes-Chin-Wo S."/>
            <person name="Wang Z."/>
            <person name="Yang X."/>
            <person name="Kozik A."/>
            <person name="Arikit S."/>
            <person name="Song C."/>
            <person name="Xia L."/>
            <person name="Froenicke L."/>
            <person name="Lavelle D.O."/>
            <person name="Truco M.J."/>
            <person name="Xia R."/>
            <person name="Zhu S."/>
            <person name="Xu C."/>
            <person name="Xu H."/>
            <person name="Xu X."/>
            <person name="Cox K."/>
            <person name="Korf I."/>
            <person name="Meyers B.C."/>
            <person name="Michelmore R.W."/>
        </authorList>
    </citation>
    <scope>NUCLEOTIDE SEQUENCE [LARGE SCALE GENOMIC DNA]</scope>
    <source>
        <strain evidence="5">cv. Salinas</strain>
        <tissue evidence="4">Seedlings</tissue>
    </source>
</reference>
<protein>
    <recommendedName>
        <fullName evidence="3">D-isomer specific 2-hydroxyacid dehydrogenase catalytic domain-containing protein</fullName>
    </recommendedName>
</protein>
<gene>
    <name evidence="4" type="ORF">LSAT_V11C100002380</name>
</gene>
<dbReference type="Gene3D" id="3.40.50.720">
    <property type="entry name" value="NAD(P)-binding Rossmann-like Domain"/>
    <property type="match status" value="2"/>
</dbReference>
<keyword evidence="2" id="KW-0520">NAD</keyword>
<dbReference type="AlphaFoldDB" id="A0A9R1WPX8"/>
<proteinExistence type="predicted"/>
<comment type="caution">
    <text evidence="4">The sequence shown here is derived from an EMBL/GenBank/DDBJ whole genome shotgun (WGS) entry which is preliminary data.</text>
</comment>
<dbReference type="GO" id="GO:0016618">
    <property type="term" value="F:hydroxypyruvate reductase [NAD(P)H] activity"/>
    <property type="evidence" value="ECO:0000318"/>
    <property type="project" value="GO_Central"/>
</dbReference>
<organism evidence="4 5">
    <name type="scientific">Lactuca sativa</name>
    <name type="common">Garden lettuce</name>
    <dbReference type="NCBI Taxonomy" id="4236"/>
    <lineage>
        <taxon>Eukaryota</taxon>
        <taxon>Viridiplantae</taxon>
        <taxon>Streptophyta</taxon>
        <taxon>Embryophyta</taxon>
        <taxon>Tracheophyta</taxon>
        <taxon>Spermatophyta</taxon>
        <taxon>Magnoliopsida</taxon>
        <taxon>eudicotyledons</taxon>
        <taxon>Gunneridae</taxon>
        <taxon>Pentapetalae</taxon>
        <taxon>asterids</taxon>
        <taxon>campanulids</taxon>
        <taxon>Asterales</taxon>
        <taxon>Asteraceae</taxon>
        <taxon>Cichorioideae</taxon>
        <taxon>Cichorieae</taxon>
        <taxon>Lactucinae</taxon>
        <taxon>Lactuca</taxon>
    </lineage>
</organism>
<feature type="domain" description="D-isomer specific 2-hydroxyacid dehydrogenase catalytic" evidence="3">
    <location>
        <begin position="9"/>
        <end position="129"/>
    </location>
</feature>
<evidence type="ECO:0000256" key="2">
    <source>
        <dbReference type="ARBA" id="ARBA00023027"/>
    </source>
</evidence>
<dbReference type="GO" id="GO:0030267">
    <property type="term" value="F:glyoxylate reductase (NADPH) activity"/>
    <property type="evidence" value="ECO:0000318"/>
    <property type="project" value="GO_Central"/>
</dbReference>
<dbReference type="EMBL" id="NBSK02000001">
    <property type="protein sequence ID" value="KAJ0226496.1"/>
    <property type="molecule type" value="Genomic_DNA"/>
</dbReference>
<dbReference type="InterPro" id="IPR050223">
    <property type="entry name" value="D-isomer_2-hydroxyacid_DH"/>
</dbReference>
<accession>A0A9R1WPX8</accession>
<dbReference type="SUPFAM" id="SSF52283">
    <property type="entry name" value="Formate/glycerate dehydrogenase catalytic domain-like"/>
    <property type="match status" value="1"/>
</dbReference>
<dbReference type="InterPro" id="IPR006139">
    <property type="entry name" value="D-isomer_2_OHA_DH_cat_dom"/>
</dbReference>
<keyword evidence="5" id="KW-1185">Reference proteome</keyword>
<dbReference type="GO" id="GO:0005829">
    <property type="term" value="C:cytosol"/>
    <property type="evidence" value="ECO:0000318"/>
    <property type="project" value="GO_Central"/>
</dbReference>
<dbReference type="Pfam" id="PF00389">
    <property type="entry name" value="2-Hacid_dh"/>
    <property type="match status" value="1"/>
</dbReference>
<keyword evidence="1" id="KW-0560">Oxidoreductase</keyword>
<dbReference type="GO" id="GO:0051287">
    <property type="term" value="F:NAD binding"/>
    <property type="evidence" value="ECO:0007669"/>
    <property type="project" value="InterPro"/>
</dbReference>